<dbReference type="AlphaFoldDB" id="A0A8H5D8T9"/>
<sequence length="696" mass="75483">MTAVLSATNAFRKDRHLSQDDSQFDYSPATTDWRAKYHEIVDILAHTREELEDFQATSRELEAEMEADLDRSAKLEKELREKVGKAETERDEWKSKYMTLQTTHNTTTTSLQRELDRLRQEHQQTKTALRDLELGADDLERSKRVTSSSLVDMEAKYTKTLEEKILLEHELIEKASLEEEMQRIKDELRDSQDEIAILREQLASVSTASAASSPPMEEKPSSKSSSSLQQFPNISIPSDEDLLHSSLPRELQLSDLSPVTESIPSTATTTPRPHPSSRSSSQTLLLQRAGFNSTKPTSLPSPISTVPRSTTLPTLSSPRTPVTRVPLPTSRTVSSSSTSAATTKNKGVQMVSEMRARVRVLEQKIHTRVPRLRMGSITGRANPAVSPVNALGSSSSSSSGSLATTAKTSLDSIRRSVDSRRSNENEPKRERARENGDTSGWVLVMEDSPSPVKVRERERQKERRRLSSPTAPSAYRSGPSNPGTTAPSPTFGKGSSTLTQSTMNTGIRRPASRLSGASLSTATTGSSLPTPTSRPTTPTMLPLPTAGLYTSTPGIGIKRSTGPGSASPYSGNQKRASLGTNTTRHSSDSLRNDRSTTLPGLPRPGSSTPASTTSSRSSNYDEMKSLPHLPSQMSYHSNVTVRQAKMAPSGSSVLAKSRIGRPGGAGPRKSGNTSGAESGFSSGDALDIKDLRRQGS</sequence>
<feature type="compositionally biased region" description="Basic and acidic residues" evidence="4">
    <location>
        <begin position="585"/>
        <end position="594"/>
    </location>
</feature>
<dbReference type="OrthoDB" id="5877028at2759"/>
<feature type="region of interest" description="Disordered" evidence="4">
    <location>
        <begin position="254"/>
        <end position="349"/>
    </location>
</feature>
<feature type="compositionally biased region" description="Low complexity" evidence="4">
    <location>
        <begin position="603"/>
        <end position="618"/>
    </location>
</feature>
<dbReference type="GO" id="GO:0007059">
    <property type="term" value="P:chromosome segregation"/>
    <property type="evidence" value="ECO:0007669"/>
    <property type="project" value="TreeGrafter"/>
</dbReference>
<feature type="compositionally biased region" description="Low complexity" evidence="4">
    <location>
        <begin position="264"/>
        <end position="281"/>
    </location>
</feature>
<feature type="compositionally biased region" description="Polar residues" evidence="4">
    <location>
        <begin position="670"/>
        <end position="681"/>
    </location>
</feature>
<feature type="compositionally biased region" description="Polar residues" evidence="4">
    <location>
        <begin position="562"/>
        <end position="584"/>
    </location>
</feature>
<feature type="compositionally biased region" description="Basic and acidic residues" evidence="4">
    <location>
        <begin position="412"/>
        <end position="436"/>
    </location>
</feature>
<dbReference type="GO" id="GO:0000776">
    <property type="term" value="C:kinetochore"/>
    <property type="evidence" value="ECO:0007669"/>
    <property type="project" value="TreeGrafter"/>
</dbReference>
<evidence type="ECO:0008006" key="7">
    <source>
        <dbReference type="Google" id="ProtNLM"/>
    </source>
</evidence>
<feature type="compositionally biased region" description="Low complexity" evidence="4">
    <location>
        <begin position="304"/>
        <end position="343"/>
    </location>
</feature>
<dbReference type="GO" id="GO:0047496">
    <property type="term" value="P:vesicle transport along microtubule"/>
    <property type="evidence" value="ECO:0007669"/>
    <property type="project" value="TreeGrafter"/>
</dbReference>
<feature type="compositionally biased region" description="Low complexity" evidence="4">
    <location>
        <begin position="205"/>
        <end position="215"/>
    </location>
</feature>
<reference evidence="5 6" key="1">
    <citation type="journal article" date="2020" name="ISME J.">
        <title>Uncovering the hidden diversity of litter-decomposition mechanisms in mushroom-forming fungi.</title>
        <authorList>
            <person name="Floudas D."/>
            <person name="Bentzer J."/>
            <person name="Ahren D."/>
            <person name="Johansson T."/>
            <person name="Persson P."/>
            <person name="Tunlid A."/>
        </authorList>
    </citation>
    <scope>NUCLEOTIDE SEQUENCE [LARGE SCALE GENOMIC DNA]</scope>
    <source>
        <strain evidence="5 6">CBS 146.42</strain>
    </source>
</reference>
<dbReference type="Gene3D" id="6.10.250.1080">
    <property type="match status" value="1"/>
</dbReference>
<feature type="compositionally biased region" description="Low complexity" evidence="4">
    <location>
        <begin position="390"/>
        <end position="411"/>
    </location>
</feature>
<feature type="compositionally biased region" description="Low complexity" evidence="4">
    <location>
        <begin position="514"/>
        <end position="548"/>
    </location>
</feature>
<evidence type="ECO:0000313" key="5">
    <source>
        <dbReference type="EMBL" id="KAF5355686.1"/>
    </source>
</evidence>
<evidence type="ECO:0000313" key="6">
    <source>
        <dbReference type="Proteomes" id="UP000559027"/>
    </source>
</evidence>
<accession>A0A8H5D8T9</accession>
<protein>
    <recommendedName>
        <fullName evidence="7">NUDE domain-containing protein</fullName>
    </recommendedName>
</protein>
<comment type="similarity">
    <text evidence="1">Belongs to the nudE family.</text>
</comment>
<proteinExistence type="inferred from homology"/>
<keyword evidence="2 3" id="KW-0175">Coiled coil</keyword>
<dbReference type="Proteomes" id="UP000559027">
    <property type="component" value="Unassembled WGS sequence"/>
</dbReference>
<feature type="region of interest" description="Disordered" evidence="4">
    <location>
        <begin position="375"/>
        <end position="696"/>
    </location>
</feature>
<feature type="coiled-coil region" evidence="3">
    <location>
        <begin position="44"/>
        <end position="135"/>
    </location>
</feature>
<keyword evidence="6" id="KW-1185">Reference proteome</keyword>
<dbReference type="EMBL" id="JAACJO010000007">
    <property type="protein sequence ID" value="KAF5355686.1"/>
    <property type="molecule type" value="Genomic_DNA"/>
</dbReference>
<feature type="compositionally biased region" description="Polar residues" evidence="4">
    <location>
        <begin position="478"/>
        <end position="505"/>
    </location>
</feature>
<evidence type="ECO:0000256" key="3">
    <source>
        <dbReference type="SAM" id="Coils"/>
    </source>
</evidence>
<dbReference type="GO" id="GO:0051642">
    <property type="term" value="P:centrosome localization"/>
    <property type="evidence" value="ECO:0007669"/>
    <property type="project" value="TreeGrafter"/>
</dbReference>
<dbReference type="InterPro" id="IPR033494">
    <property type="entry name" value="NUDE"/>
</dbReference>
<dbReference type="GO" id="GO:0000132">
    <property type="term" value="P:establishment of mitotic spindle orientation"/>
    <property type="evidence" value="ECO:0007669"/>
    <property type="project" value="TreeGrafter"/>
</dbReference>
<dbReference type="PANTHER" id="PTHR10921">
    <property type="entry name" value="NUCLEAR DISTRIBUTION PROTEIN NUDE HOMOLOG 1"/>
    <property type="match status" value="1"/>
</dbReference>
<feature type="compositionally biased region" description="Polar residues" evidence="4">
    <location>
        <begin position="631"/>
        <end position="641"/>
    </location>
</feature>
<comment type="caution">
    <text evidence="5">The sequence shown here is derived from an EMBL/GenBank/DDBJ whole genome shotgun (WGS) entry which is preliminary data.</text>
</comment>
<feature type="compositionally biased region" description="Basic and acidic residues" evidence="4">
    <location>
        <begin position="686"/>
        <end position="696"/>
    </location>
</feature>
<evidence type="ECO:0000256" key="4">
    <source>
        <dbReference type="SAM" id="MobiDB-lite"/>
    </source>
</evidence>
<name>A0A8H5D8T9_9AGAR</name>
<evidence type="ECO:0000256" key="1">
    <source>
        <dbReference type="ARBA" id="ARBA00007429"/>
    </source>
</evidence>
<dbReference type="PANTHER" id="PTHR10921:SF1">
    <property type="entry name" value="NUCLEAR DISTRIBUTION PROTEIN NUDE HOMOLOG"/>
    <property type="match status" value="1"/>
</dbReference>
<feature type="region of interest" description="Disordered" evidence="4">
    <location>
        <begin position="205"/>
        <end position="241"/>
    </location>
</feature>
<dbReference type="GO" id="GO:0007020">
    <property type="term" value="P:microtubule nucleation"/>
    <property type="evidence" value="ECO:0007669"/>
    <property type="project" value="TreeGrafter"/>
</dbReference>
<feature type="compositionally biased region" description="Polar residues" evidence="4">
    <location>
        <begin position="254"/>
        <end position="263"/>
    </location>
</feature>
<dbReference type="GO" id="GO:0005871">
    <property type="term" value="C:kinesin complex"/>
    <property type="evidence" value="ECO:0007669"/>
    <property type="project" value="TreeGrafter"/>
</dbReference>
<evidence type="ECO:0000256" key="2">
    <source>
        <dbReference type="ARBA" id="ARBA00023054"/>
    </source>
</evidence>
<gene>
    <name evidence="5" type="ORF">D9756_003868</name>
</gene>
<feature type="compositionally biased region" description="Polar residues" evidence="4">
    <location>
        <begin position="282"/>
        <end position="303"/>
    </location>
</feature>
<dbReference type="GO" id="GO:0008017">
    <property type="term" value="F:microtubule binding"/>
    <property type="evidence" value="ECO:0007669"/>
    <property type="project" value="InterPro"/>
</dbReference>
<organism evidence="5 6">
    <name type="scientific">Leucocoprinus leucothites</name>
    <dbReference type="NCBI Taxonomy" id="201217"/>
    <lineage>
        <taxon>Eukaryota</taxon>
        <taxon>Fungi</taxon>
        <taxon>Dikarya</taxon>
        <taxon>Basidiomycota</taxon>
        <taxon>Agaricomycotina</taxon>
        <taxon>Agaricomycetes</taxon>
        <taxon>Agaricomycetidae</taxon>
        <taxon>Agaricales</taxon>
        <taxon>Agaricineae</taxon>
        <taxon>Agaricaceae</taxon>
        <taxon>Leucocoprinus</taxon>
    </lineage>
</organism>